<reference evidence="8 9" key="1">
    <citation type="journal article" date="2011" name="Proc. Natl. Acad. Sci. U.S.A.">
        <title>Evolutionary erosion of yeast sex chromosomes by mating-type switching accidents.</title>
        <authorList>
            <person name="Gordon J.L."/>
            <person name="Armisen D."/>
            <person name="Proux-Wera E."/>
            <person name="Oheigeartaigh S.S."/>
            <person name="Byrne K.P."/>
            <person name="Wolfe K.H."/>
        </authorList>
    </citation>
    <scope>NUCLEOTIDE SEQUENCE [LARGE SCALE GENOMIC DNA]</scope>
    <source>
        <strain evidence="9">ATCC 10597 / BCRC 20456 / CBS 421 / NBRC 0211 / NRRL Y-12639</strain>
    </source>
</reference>
<dbReference type="Pfam" id="PF10405">
    <property type="entry name" value="BHD_3"/>
    <property type="match status" value="1"/>
</dbReference>
<gene>
    <name evidence="8" type="primary">NDAI0G02330</name>
    <name evidence="8" type="ordered locus">NDAI_0G02330</name>
</gene>
<dbReference type="eggNOG" id="KOG2179">
    <property type="taxonomic scope" value="Eukaryota"/>
</dbReference>
<keyword evidence="5" id="KW-0539">Nucleus</keyword>
<dbReference type="PANTHER" id="PTHR12135">
    <property type="entry name" value="DNA REPAIR PROTEIN XP-C / RAD4"/>
    <property type="match status" value="1"/>
</dbReference>
<dbReference type="GeneID" id="11497404"/>
<evidence type="ECO:0000256" key="2">
    <source>
        <dbReference type="ARBA" id="ARBA00009525"/>
    </source>
</evidence>
<dbReference type="Gene3D" id="3.90.260.10">
    <property type="entry name" value="Transglutaminase-like"/>
    <property type="match status" value="1"/>
</dbReference>
<evidence type="ECO:0000259" key="6">
    <source>
        <dbReference type="SMART" id="SM01030"/>
    </source>
</evidence>
<dbReference type="EMBL" id="HE580273">
    <property type="protein sequence ID" value="CCD26008.2"/>
    <property type="molecule type" value="Genomic_DNA"/>
</dbReference>
<dbReference type="Pfam" id="PF10403">
    <property type="entry name" value="BHD_1"/>
    <property type="match status" value="1"/>
</dbReference>
<dbReference type="STRING" id="1071378.G0WDZ7"/>
<dbReference type="InterPro" id="IPR018325">
    <property type="entry name" value="Rad4/PNGase_transGLS-fold"/>
</dbReference>
<keyword evidence="3" id="KW-0227">DNA damage</keyword>
<evidence type="ECO:0000256" key="4">
    <source>
        <dbReference type="ARBA" id="ARBA00023204"/>
    </source>
</evidence>
<comment type="similarity">
    <text evidence="2">Belongs to the XPC family.</text>
</comment>
<dbReference type="HOGENOM" id="CLU_028212_0_0_1"/>
<dbReference type="InterPro" id="IPR018327">
    <property type="entry name" value="BHD_2"/>
</dbReference>
<dbReference type="SMART" id="SM01030">
    <property type="entry name" value="BHD_1"/>
    <property type="match status" value="1"/>
</dbReference>
<dbReference type="KEGG" id="ndi:NDAI_0G02330"/>
<protein>
    <submittedName>
        <fullName evidence="8">Uncharacterized protein</fullName>
    </submittedName>
</protein>
<feature type="domain" description="Rad4 beta-hairpin" evidence="7">
    <location>
        <begin position="284"/>
        <end position="357"/>
    </location>
</feature>
<dbReference type="GO" id="GO:0000111">
    <property type="term" value="C:nucleotide-excision repair factor 2 complex"/>
    <property type="evidence" value="ECO:0007669"/>
    <property type="project" value="TreeGrafter"/>
</dbReference>
<evidence type="ECO:0000313" key="8">
    <source>
        <dbReference type="EMBL" id="CCD26008.2"/>
    </source>
</evidence>
<dbReference type="InterPro" id="IPR018328">
    <property type="entry name" value="Rad4_beta-hairpin_dom3"/>
</dbReference>
<dbReference type="GO" id="GO:0006289">
    <property type="term" value="P:nucleotide-excision repair"/>
    <property type="evidence" value="ECO:0007669"/>
    <property type="project" value="EnsemblFungi"/>
</dbReference>
<dbReference type="InterPro" id="IPR036985">
    <property type="entry name" value="Transglutaminase-like_sf"/>
</dbReference>
<evidence type="ECO:0000256" key="1">
    <source>
        <dbReference type="ARBA" id="ARBA00004123"/>
    </source>
</evidence>
<keyword evidence="9" id="KW-1185">Reference proteome</keyword>
<feature type="domain" description="Rad4 beta-hairpin" evidence="6">
    <location>
        <begin position="224"/>
        <end position="282"/>
    </location>
</feature>
<evidence type="ECO:0000259" key="7">
    <source>
        <dbReference type="SMART" id="SM01031"/>
    </source>
</evidence>
<comment type="subcellular location">
    <subcellularLocation>
        <location evidence="1">Nucleus</location>
    </subcellularLocation>
</comment>
<dbReference type="RefSeq" id="XP_003671251.2">
    <property type="nucleotide sequence ID" value="XM_003671203.2"/>
</dbReference>
<dbReference type="Gene3D" id="2.20.20.110">
    <property type="entry name" value="Rad4, beta-hairpin domain BHD1"/>
    <property type="match status" value="1"/>
</dbReference>
<accession>G0WDZ7</accession>
<name>G0WDZ7_NAUDC</name>
<dbReference type="GO" id="GO:0071942">
    <property type="term" value="C:XPC complex"/>
    <property type="evidence" value="ECO:0007669"/>
    <property type="project" value="TreeGrafter"/>
</dbReference>
<dbReference type="Pfam" id="PF03835">
    <property type="entry name" value="Rad4"/>
    <property type="match status" value="1"/>
</dbReference>
<dbReference type="GO" id="GO:0005737">
    <property type="term" value="C:cytoplasm"/>
    <property type="evidence" value="ECO:0007669"/>
    <property type="project" value="TreeGrafter"/>
</dbReference>
<proteinExistence type="inferred from homology"/>
<dbReference type="PANTHER" id="PTHR12135:SF2">
    <property type="entry name" value="DNA REPAIR PROTEIN RAD34"/>
    <property type="match status" value="1"/>
</dbReference>
<dbReference type="InterPro" id="IPR004583">
    <property type="entry name" value="DNA_repair_Rad4"/>
</dbReference>
<dbReference type="SMART" id="SM01031">
    <property type="entry name" value="BHD_2"/>
    <property type="match status" value="1"/>
</dbReference>
<dbReference type="InterPro" id="IPR018326">
    <property type="entry name" value="Rad4_beta-hairpin_dom1"/>
</dbReference>
<dbReference type="Proteomes" id="UP000000689">
    <property type="component" value="Chromosome 7"/>
</dbReference>
<evidence type="ECO:0000256" key="3">
    <source>
        <dbReference type="ARBA" id="ARBA00022763"/>
    </source>
</evidence>
<dbReference type="GO" id="GO:0003697">
    <property type="term" value="F:single-stranded DNA binding"/>
    <property type="evidence" value="ECO:0007669"/>
    <property type="project" value="TreeGrafter"/>
</dbReference>
<dbReference type="OrthoDB" id="300780at2759"/>
<evidence type="ECO:0000313" key="9">
    <source>
        <dbReference type="Proteomes" id="UP000000689"/>
    </source>
</evidence>
<sequence>MGERPKIINGIDDIRIMAKNKKTNRDILVIFFMIILKNILPKECKLSLCFALPTPDYGIMGSKLHWQMRTGTGQVPNRFDTDLLKPNFWIELVLPYATDEIYIMDPVVLIGEKEMVKKYKRSEPVLNLYPTWSFKTTVNQVFKYVVSIDSVTGLLQDVSARYVPNLCYAYFDNSVWSPYLQSKNYCAFIFFRKVIDTINRNNKVLPTERDKTFQHNVMHKIAMNNYTLPKTLADVKRSNNFIIPSLLKSTEAIQDRASPVGTFHYGQQMKLKEHIYWRKDVQQLKSRQHWAILGRSVKSDVKPLKQKKYIPMKNRKRPKLEMYEIKELYSFEQTINTPKYPSHYRDQDGKFSKITDPRYYKNKFNHIEIYSEDIKPDGFKLISLNEPTDIKGSIHRFNRVQRKNSKDIIYYLDVVSGFDFKQKKGSAVPVVESILVNENDYEKIQVFLEKRQELTSLQLWDTLIRKAQLKETLNIRYGHISQKPYDE</sequence>
<dbReference type="AlphaFoldDB" id="G0WDZ7"/>
<organism evidence="8 9">
    <name type="scientific">Naumovozyma dairenensis (strain ATCC 10597 / BCRC 20456 / CBS 421 / NBRC 0211 / NRRL Y-12639)</name>
    <name type="common">Saccharomyces dairenensis</name>
    <dbReference type="NCBI Taxonomy" id="1071378"/>
    <lineage>
        <taxon>Eukaryota</taxon>
        <taxon>Fungi</taxon>
        <taxon>Dikarya</taxon>
        <taxon>Ascomycota</taxon>
        <taxon>Saccharomycotina</taxon>
        <taxon>Saccharomycetes</taxon>
        <taxon>Saccharomycetales</taxon>
        <taxon>Saccharomycetaceae</taxon>
        <taxon>Naumovozyma</taxon>
    </lineage>
</organism>
<keyword evidence="4" id="KW-0234">DNA repair</keyword>
<dbReference type="GO" id="GO:0003684">
    <property type="term" value="F:damaged DNA binding"/>
    <property type="evidence" value="ECO:0007669"/>
    <property type="project" value="InterPro"/>
</dbReference>
<dbReference type="GO" id="GO:0006298">
    <property type="term" value="P:mismatch repair"/>
    <property type="evidence" value="ECO:0007669"/>
    <property type="project" value="TreeGrafter"/>
</dbReference>
<evidence type="ECO:0000256" key="5">
    <source>
        <dbReference type="ARBA" id="ARBA00023242"/>
    </source>
</evidence>